<dbReference type="EMBL" id="FMYM01000003">
    <property type="protein sequence ID" value="SDB90422.1"/>
    <property type="molecule type" value="Genomic_DNA"/>
</dbReference>
<dbReference type="Pfam" id="PF01262">
    <property type="entry name" value="AlaDh_PNT_C"/>
    <property type="match status" value="1"/>
</dbReference>
<reference evidence="4" key="1">
    <citation type="submission" date="2016-09" db="EMBL/GenBank/DDBJ databases">
        <authorList>
            <person name="Varghese N."/>
            <person name="Submissions S."/>
        </authorList>
    </citation>
    <scope>NUCLEOTIDE SEQUENCE [LARGE SCALE GENOMIC DNA]</scope>
    <source>
        <strain evidence="4">25nlg</strain>
    </source>
</reference>
<accession>A0A1G6H837</accession>
<feature type="domain" description="Alanine dehydrogenase/pyridine nucleotide transhydrogenase NAD(H)-binding" evidence="1">
    <location>
        <begin position="152"/>
        <end position="292"/>
    </location>
</feature>
<evidence type="ECO:0000313" key="3">
    <source>
        <dbReference type="EMBL" id="SDB90422.1"/>
    </source>
</evidence>
<organism evidence="3 4">
    <name type="scientific">Shouchella lonarensis</name>
    <dbReference type="NCBI Taxonomy" id="1464122"/>
    <lineage>
        <taxon>Bacteria</taxon>
        <taxon>Bacillati</taxon>
        <taxon>Bacillota</taxon>
        <taxon>Bacilli</taxon>
        <taxon>Bacillales</taxon>
        <taxon>Bacillaceae</taxon>
        <taxon>Shouchella</taxon>
    </lineage>
</organism>
<dbReference type="InterPro" id="IPR036291">
    <property type="entry name" value="NAD(P)-bd_dom_sf"/>
</dbReference>
<name>A0A1G6H837_9BACI</name>
<protein>
    <submittedName>
        <fullName evidence="3">Dipicolinate synthase subunit A</fullName>
    </submittedName>
</protein>
<dbReference type="OrthoDB" id="8840764at2"/>
<evidence type="ECO:0000313" key="4">
    <source>
        <dbReference type="Proteomes" id="UP000242662"/>
    </source>
</evidence>
<dbReference type="RefSeq" id="WP_090774922.1">
    <property type="nucleotide sequence ID" value="NZ_FMYM01000003.1"/>
</dbReference>
<dbReference type="NCBIfam" id="TIGR02853">
    <property type="entry name" value="spore_dpaA"/>
    <property type="match status" value="1"/>
</dbReference>
<dbReference type="InterPro" id="IPR031629">
    <property type="entry name" value="DpaA_N"/>
</dbReference>
<proteinExistence type="predicted"/>
<evidence type="ECO:0000259" key="1">
    <source>
        <dbReference type="Pfam" id="PF01262"/>
    </source>
</evidence>
<dbReference type="Gene3D" id="3.40.50.720">
    <property type="entry name" value="NAD(P)-binding Rossmann-like Domain"/>
    <property type="match status" value="2"/>
</dbReference>
<feature type="domain" description="Dipicolinate synthase subunit A N-terminal" evidence="2">
    <location>
        <begin position="6"/>
        <end position="123"/>
    </location>
</feature>
<dbReference type="STRING" id="1464122.SAMN05421737_10351"/>
<evidence type="ECO:0000259" key="2">
    <source>
        <dbReference type="Pfam" id="PF16924"/>
    </source>
</evidence>
<dbReference type="Proteomes" id="UP000242662">
    <property type="component" value="Unassembled WGS sequence"/>
</dbReference>
<gene>
    <name evidence="3" type="ORF">SAMN05421737_10351</name>
</gene>
<dbReference type="AlphaFoldDB" id="A0A1G6H837"/>
<sequence>MLTGMHVVMVGGDARQLEIIRNLSALDAKISLVGFEQLDDGFIGASKQTMTEIDWGTVDAVLLPVGGMASDGTISSIFADKPLKLGARQLNETSDQCPIYTGITSKRLDKLANDTSCKVVVLMNRDDVAIYNSIPTAEGAVMLSIQHTDYTIHHANVAVLGFGRVGMTVARTFHALGAHVKVGARDGAHLARATEMGLETFPMQQVKEALCDIDIVINTIPAKVVTARVLAEMPQHAFVLDLASRPGGVDFSYAEKRGLKAMLAPGLPGMVAPKTAGKILANVIADLLLEQANG</sequence>
<dbReference type="NCBIfam" id="NF006162">
    <property type="entry name" value="PRK08306.1"/>
    <property type="match status" value="1"/>
</dbReference>
<dbReference type="SUPFAM" id="SSF51735">
    <property type="entry name" value="NAD(P)-binding Rossmann-fold domains"/>
    <property type="match status" value="1"/>
</dbReference>
<dbReference type="Pfam" id="PF16924">
    <property type="entry name" value="DpaA_N"/>
    <property type="match status" value="1"/>
</dbReference>
<dbReference type="InterPro" id="IPR007698">
    <property type="entry name" value="AlaDH/PNT_NAD(H)-bd"/>
</dbReference>
<dbReference type="InterPro" id="IPR014215">
    <property type="entry name" value="Dipicolinic_acid_synth_A"/>
</dbReference>
<keyword evidence="4" id="KW-1185">Reference proteome</keyword>